<evidence type="ECO:0000313" key="1">
    <source>
        <dbReference type="EMBL" id="CAG9798330.1"/>
    </source>
</evidence>
<reference evidence="1" key="2">
    <citation type="submission" date="2022-10" db="EMBL/GenBank/DDBJ databases">
        <authorList>
            <consortium name="ENA_rothamsted_submissions"/>
            <consortium name="culmorum"/>
            <person name="King R."/>
        </authorList>
    </citation>
    <scope>NUCLEOTIDE SEQUENCE</scope>
</reference>
<keyword evidence="2" id="KW-1185">Reference proteome</keyword>
<accession>A0A9N9RHZ2</accession>
<evidence type="ECO:0000313" key="2">
    <source>
        <dbReference type="Proteomes" id="UP001153620"/>
    </source>
</evidence>
<gene>
    <name evidence="1" type="ORF">CHIRRI_LOCUS1313</name>
</gene>
<organism evidence="1 2">
    <name type="scientific">Chironomus riparius</name>
    <dbReference type="NCBI Taxonomy" id="315576"/>
    <lineage>
        <taxon>Eukaryota</taxon>
        <taxon>Metazoa</taxon>
        <taxon>Ecdysozoa</taxon>
        <taxon>Arthropoda</taxon>
        <taxon>Hexapoda</taxon>
        <taxon>Insecta</taxon>
        <taxon>Pterygota</taxon>
        <taxon>Neoptera</taxon>
        <taxon>Endopterygota</taxon>
        <taxon>Diptera</taxon>
        <taxon>Nematocera</taxon>
        <taxon>Chironomoidea</taxon>
        <taxon>Chironomidae</taxon>
        <taxon>Chironominae</taxon>
        <taxon>Chironomus</taxon>
    </lineage>
</organism>
<dbReference type="AlphaFoldDB" id="A0A9N9RHZ2"/>
<protein>
    <submittedName>
        <fullName evidence="1">Uncharacterized protein</fullName>
    </submittedName>
</protein>
<sequence length="139" mass="15924">MTRLLTIERNVQIMPKLTCFLTPTNIMVADCAINDGHLKGMFKHLKSESGLLNLNVELIPATMQYLPDAALLMTADTEFTHEKVPYSIKNDPRLAIALALIESTFEGFWTKYELYLQNPDEEMRVIDDNCNFNAKWVKI</sequence>
<proteinExistence type="predicted"/>
<name>A0A9N9RHZ2_9DIPT</name>
<reference evidence="1" key="1">
    <citation type="submission" date="2022-01" db="EMBL/GenBank/DDBJ databases">
        <authorList>
            <person name="King R."/>
        </authorList>
    </citation>
    <scope>NUCLEOTIDE SEQUENCE</scope>
</reference>
<dbReference type="EMBL" id="OU895877">
    <property type="protein sequence ID" value="CAG9798330.1"/>
    <property type="molecule type" value="Genomic_DNA"/>
</dbReference>
<dbReference type="Proteomes" id="UP001153620">
    <property type="component" value="Chromosome 1"/>
</dbReference>